<proteinExistence type="predicted"/>
<dbReference type="AlphaFoldDB" id="L8WRK2"/>
<dbReference type="EMBL" id="AFRT01001798">
    <property type="protein sequence ID" value="ELU39368.1"/>
    <property type="molecule type" value="Genomic_DNA"/>
</dbReference>
<gene>
    <name evidence="1" type="ORF">AG1IA_06601</name>
</gene>
<evidence type="ECO:0000313" key="2">
    <source>
        <dbReference type="Proteomes" id="UP000011668"/>
    </source>
</evidence>
<accession>L8WRK2</accession>
<organism evidence="1 2">
    <name type="scientific">Thanatephorus cucumeris (strain AG1-IA)</name>
    <name type="common">Rice sheath blight fungus</name>
    <name type="synonym">Rhizoctonia solani</name>
    <dbReference type="NCBI Taxonomy" id="983506"/>
    <lineage>
        <taxon>Eukaryota</taxon>
        <taxon>Fungi</taxon>
        <taxon>Dikarya</taxon>
        <taxon>Basidiomycota</taxon>
        <taxon>Agaricomycotina</taxon>
        <taxon>Agaricomycetes</taxon>
        <taxon>Cantharellales</taxon>
        <taxon>Ceratobasidiaceae</taxon>
        <taxon>Rhizoctonia</taxon>
        <taxon>Rhizoctonia solani AG-1</taxon>
    </lineage>
</organism>
<reference evidence="1 2" key="1">
    <citation type="journal article" date="2013" name="Nat. Commun.">
        <title>The evolution and pathogenic mechanisms of the rice sheath blight pathogen.</title>
        <authorList>
            <person name="Zheng A."/>
            <person name="Lin R."/>
            <person name="Xu L."/>
            <person name="Qin P."/>
            <person name="Tang C."/>
            <person name="Ai P."/>
            <person name="Zhang D."/>
            <person name="Liu Y."/>
            <person name="Sun Z."/>
            <person name="Feng H."/>
            <person name="Wang Y."/>
            <person name="Chen Y."/>
            <person name="Liang X."/>
            <person name="Fu R."/>
            <person name="Li Q."/>
            <person name="Zhang J."/>
            <person name="Yu X."/>
            <person name="Xie Z."/>
            <person name="Ding L."/>
            <person name="Guan P."/>
            <person name="Tang J."/>
            <person name="Liang Y."/>
            <person name="Wang S."/>
            <person name="Deng Q."/>
            <person name="Li S."/>
            <person name="Zhu J."/>
            <person name="Wang L."/>
            <person name="Liu H."/>
            <person name="Li P."/>
        </authorList>
    </citation>
    <scope>NUCLEOTIDE SEQUENCE [LARGE SCALE GENOMIC DNA]</scope>
    <source>
        <strain evidence="2">AG-1 IA</strain>
    </source>
</reference>
<keyword evidence="2" id="KW-1185">Reference proteome</keyword>
<sequence length="170" mass="18298">MQDAHIIGAHSILARLLDYSLYPEAPALRHPQVQPRQSFCQSPIQRISFLIHLHRLRPALLLETLDKGAIGLGALPSPLLCLLLFGGARIAILTVPTTGLPLPKLLARLGGGTEGYVRFDLWVASSFSAPFKLRTPFKGCWGGGGAEEGVVRVVNCDPVLGKNGCVGERE</sequence>
<comment type="caution">
    <text evidence="1">The sequence shown here is derived from an EMBL/GenBank/DDBJ whole genome shotgun (WGS) entry which is preliminary data.</text>
</comment>
<dbReference type="HOGENOM" id="CLU_1571702_0_0_1"/>
<evidence type="ECO:0000313" key="1">
    <source>
        <dbReference type="EMBL" id="ELU39368.1"/>
    </source>
</evidence>
<name>L8WRK2_THACA</name>
<protein>
    <submittedName>
        <fullName evidence="1">Uncharacterized protein</fullName>
    </submittedName>
</protein>
<dbReference type="Proteomes" id="UP000011668">
    <property type="component" value="Unassembled WGS sequence"/>
</dbReference>